<evidence type="ECO:0000313" key="3">
    <source>
        <dbReference type="Proteomes" id="UP000183245"/>
    </source>
</evidence>
<dbReference type="EMBL" id="MNZT01000046">
    <property type="protein sequence ID" value="OIP97833.1"/>
    <property type="molecule type" value="Genomic_DNA"/>
</dbReference>
<dbReference type="Pfam" id="PF00781">
    <property type="entry name" value="DAGK_cat"/>
    <property type="match status" value="1"/>
</dbReference>
<dbReference type="STRING" id="1817892.AUK40_02440"/>
<dbReference type="SUPFAM" id="SSF111331">
    <property type="entry name" value="NAD kinase/diacylglycerol kinase-like"/>
    <property type="match status" value="1"/>
</dbReference>
<dbReference type="GO" id="GO:0016301">
    <property type="term" value="F:kinase activity"/>
    <property type="evidence" value="ECO:0007669"/>
    <property type="project" value="InterPro"/>
</dbReference>
<evidence type="ECO:0000259" key="1">
    <source>
        <dbReference type="Pfam" id="PF00781"/>
    </source>
</evidence>
<proteinExistence type="predicted"/>
<sequence length="283" mass="31799">MYFFLLDLRVLDRGYRDYWEHLVPEIRERGLLGERKEVASDQEAMQEITRIIKQKRFQTVVVVGGDALLACAASVAAGSGLALGYVPLGDLCAFGHRWAISSQVGEVGDSLAARRLREVDLLKIGRSFIIDHFRVGRAIDPTSDNRSSRSLMVALKELLHRSRDRSAPSGPEEFRVIVEREGLEAYLISVGMMIEINRSVQTIGKQEEHFALVSCAARSRKNLPWEQMREDPIAVLPEVTRLHLSDCTVTFDRPVPVMLDGYRAELSGQVQFKLVPAQVKLIV</sequence>
<organism evidence="2 3">
    <name type="scientific">Candidatus Wirthbacteria bacterium CG2_30_54_11</name>
    <dbReference type="NCBI Taxonomy" id="1817892"/>
    <lineage>
        <taxon>Bacteria</taxon>
        <taxon>Candidatus Wirthbacteria</taxon>
    </lineage>
</organism>
<dbReference type="Proteomes" id="UP000183245">
    <property type="component" value="Unassembled WGS sequence"/>
</dbReference>
<dbReference type="InterPro" id="IPR016064">
    <property type="entry name" value="NAD/diacylglycerol_kinase_sf"/>
</dbReference>
<protein>
    <recommendedName>
        <fullName evidence="1">DAGKc domain-containing protein</fullName>
    </recommendedName>
</protein>
<comment type="caution">
    <text evidence="2">The sequence shown here is derived from an EMBL/GenBank/DDBJ whole genome shotgun (WGS) entry which is preliminary data.</text>
</comment>
<accession>A0A1J5IL02</accession>
<dbReference type="InterPro" id="IPR001206">
    <property type="entry name" value="Diacylglycerol_kinase_cat_dom"/>
</dbReference>
<dbReference type="Gene3D" id="3.40.50.10330">
    <property type="entry name" value="Probable inorganic polyphosphate/atp-NAD kinase, domain 1"/>
    <property type="match status" value="1"/>
</dbReference>
<name>A0A1J5IL02_9BACT</name>
<evidence type="ECO:0000313" key="2">
    <source>
        <dbReference type="EMBL" id="OIP97833.1"/>
    </source>
</evidence>
<dbReference type="AlphaFoldDB" id="A0A1J5IL02"/>
<feature type="domain" description="DAGKc" evidence="1">
    <location>
        <begin position="18"/>
        <end position="124"/>
    </location>
</feature>
<reference evidence="2 3" key="1">
    <citation type="journal article" date="2016" name="Environ. Microbiol.">
        <title>Genomic resolution of a cold subsurface aquifer community provides metabolic insights for novel microbes adapted to high CO concentrations.</title>
        <authorList>
            <person name="Probst A.J."/>
            <person name="Castelle C.J."/>
            <person name="Singh A."/>
            <person name="Brown C.T."/>
            <person name="Anantharaman K."/>
            <person name="Sharon I."/>
            <person name="Hug L.A."/>
            <person name="Burstein D."/>
            <person name="Emerson J.B."/>
            <person name="Thomas B.C."/>
            <person name="Banfield J.F."/>
        </authorList>
    </citation>
    <scope>NUCLEOTIDE SEQUENCE [LARGE SCALE GENOMIC DNA]</scope>
    <source>
        <strain evidence="2">CG2_30_54_11</strain>
    </source>
</reference>
<dbReference type="InterPro" id="IPR017438">
    <property type="entry name" value="ATP-NAD_kinase_N"/>
</dbReference>
<gene>
    <name evidence="2" type="ORF">AUK40_02440</name>
</gene>